<reference evidence="13" key="1">
    <citation type="submission" date="2020-08" db="EMBL/GenBank/DDBJ databases">
        <title>Genome sequencing and assembly of the red palm weevil Rhynchophorus ferrugineus.</title>
        <authorList>
            <person name="Dias G.B."/>
            <person name="Bergman C.M."/>
            <person name="Manee M."/>
        </authorList>
    </citation>
    <scope>NUCLEOTIDE SEQUENCE</scope>
    <source>
        <strain evidence="13">AA-2017</strain>
        <tissue evidence="13">Whole larva</tissue>
    </source>
</reference>
<keyword evidence="14" id="KW-1185">Reference proteome</keyword>
<protein>
    <recommendedName>
        <fullName evidence="9">Josephin-2</fullName>
        <ecNumber evidence="3">3.4.19.12</ecNumber>
    </recommendedName>
    <alternativeName>
        <fullName evidence="10">Josephin domain-containing protein 2</fullName>
    </alternativeName>
</protein>
<dbReference type="GO" id="GO:0016579">
    <property type="term" value="P:protein deubiquitination"/>
    <property type="evidence" value="ECO:0007669"/>
    <property type="project" value="InterPro"/>
</dbReference>
<evidence type="ECO:0000313" key="14">
    <source>
        <dbReference type="Proteomes" id="UP000625711"/>
    </source>
</evidence>
<feature type="domain" description="Josephin" evidence="12">
    <location>
        <begin position="8"/>
        <end position="186"/>
    </location>
</feature>
<keyword evidence="5" id="KW-0645">Protease</keyword>
<comment type="caution">
    <text evidence="13">The sequence shown here is derived from an EMBL/GenBank/DDBJ whole genome shotgun (WGS) entry which is preliminary data.</text>
</comment>
<sequence length="214" mass="24939">MNFQQETNETIYHERQVRELCALHALNNLFQDRTAFSKNELDSICHTLSPENWINPHRSILGLGNYDVNVIMSALQSRGYDMIWFDKRKDPSCLNLQNIVGFILNIPSDYKFSFITIPLRRRHWIAIRNLYGIYYNLDSKLEAPKSIGRSGELEHFIRSELDSQDKELFVVTDCETGRSQGWLKEDSNYNNKVCDSQNRDAEEVLVCDISDLNP</sequence>
<dbReference type="AlphaFoldDB" id="A0A834I764"/>
<dbReference type="GO" id="GO:0004843">
    <property type="term" value="F:cysteine-type deubiquitinase activity"/>
    <property type="evidence" value="ECO:0007669"/>
    <property type="project" value="UniProtKB-EC"/>
</dbReference>
<evidence type="ECO:0000256" key="2">
    <source>
        <dbReference type="ARBA" id="ARBA00004514"/>
    </source>
</evidence>
<accession>A0A834I764</accession>
<comment type="function">
    <text evidence="8">Cleaves 'Lys-63'-linked poly-ubiquitin chains, and with lesser efficiency 'Lys-48'-linked poly-ubiquitin chains (in vitro). May act as a deubiquitinating enzyme.</text>
</comment>
<dbReference type="InterPro" id="IPR006155">
    <property type="entry name" value="Josephin"/>
</dbReference>
<dbReference type="FunFam" id="3.90.70.40:FF:000003">
    <property type="entry name" value="josephin-2 isoform X1"/>
    <property type="match status" value="1"/>
</dbReference>
<name>A0A834I764_RHYFE</name>
<evidence type="ECO:0000256" key="7">
    <source>
        <dbReference type="ARBA" id="ARBA00022801"/>
    </source>
</evidence>
<evidence type="ECO:0000313" key="13">
    <source>
        <dbReference type="EMBL" id="KAF7273907.1"/>
    </source>
</evidence>
<evidence type="ECO:0000256" key="6">
    <source>
        <dbReference type="ARBA" id="ARBA00022786"/>
    </source>
</evidence>
<organism evidence="13 14">
    <name type="scientific">Rhynchophorus ferrugineus</name>
    <name type="common">Red palm weevil</name>
    <name type="synonym">Curculio ferrugineus</name>
    <dbReference type="NCBI Taxonomy" id="354439"/>
    <lineage>
        <taxon>Eukaryota</taxon>
        <taxon>Metazoa</taxon>
        <taxon>Ecdysozoa</taxon>
        <taxon>Arthropoda</taxon>
        <taxon>Hexapoda</taxon>
        <taxon>Insecta</taxon>
        <taxon>Pterygota</taxon>
        <taxon>Neoptera</taxon>
        <taxon>Endopterygota</taxon>
        <taxon>Coleoptera</taxon>
        <taxon>Polyphaga</taxon>
        <taxon>Cucujiformia</taxon>
        <taxon>Curculionidae</taxon>
        <taxon>Dryophthorinae</taxon>
        <taxon>Rhynchophorus</taxon>
    </lineage>
</organism>
<dbReference type="Pfam" id="PF02099">
    <property type="entry name" value="Josephin"/>
    <property type="match status" value="1"/>
</dbReference>
<evidence type="ECO:0000259" key="12">
    <source>
        <dbReference type="PROSITE" id="PS50957"/>
    </source>
</evidence>
<comment type="catalytic activity">
    <reaction evidence="1">
        <text>Thiol-dependent hydrolysis of ester, thioester, amide, peptide and isopeptide bonds formed by the C-terminal Gly of ubiquitin (a 76-residue protein attached to proteins as an intracellular targeting signal).</text>
        <dbReference type="EC" id="3.4.19.12"/>
    </reaction>
</comment>
<evidence type="ECO:0000256" key="9">
    <source>
        <dbReference type="ARBA" id="ARBA00069892"/>
    </source>
</evidence>
<evidence type="ECO:0000256" key="5">
    <source>
        <dbReference type="ARBA" id="ARBA00022670"/>
    </source>
</evidence>
<proteinExistence type="predicted"/>
<dbReference type="EC" id="3.4.19.12" evidence="3"/>
<dbReference type="GO" id="GO:0005829">
    <property type="term" value="C:cytosol"/>
    <property type="evidence" value="ECO:0007669"/>
    <property type="project" value="UniProtKB-SubCell"/>
</dbReference>
<keyword evidence="4" id="KW-0963">Cytoplasm</keyword>
<feature type="active site" evidence="11">
    <location>
        <position position="21"/>
    </location>
</feature>
<feature type="active site" evidence="11">
    <location>
        <position position="138"/>
    </location>
</feature>
<keyword evidence="7 11" id="KW-0378">Hydrolase</keyword>
<gene>
    <name evidence="13" type="ORF">GWI33_013408</name>
</gene>
<evidence type="ECO:0000256" key="10">
    <source>
        <dbReference type="ARBA" id="ARBA00077222"/>
    </source>
</evidence>
<evidence type="ECO:0000256" key="3">
    <source>
        <dbReference type="ARBA" id="ARBA00012759"/>
    </source>
</evidence>
<keyword evidence="6" id="KW-0833">Ubl conjugation pathway</keyword>
<evidence type="ECO:0000256" key="11">
    <source>
        <dbReference type="PROSITE-ProRule" id="PRU00331"/>
    </source>
</evidence>
<dbReference type="PANTHER" id="PTHR13291">
    <property type="entry name" value="JOSEPHIN 1, 2"/>
    <property type="match status" value="1"/>
</dbReference>
<evidence type="ECO:0000256" key="8">
    <source>
        <dbReference type="ARBA" id="ARBA00058284"/>
    </source>
</evidence>
<dbReference type="PANTHER" id="PTHR13291:SF0">
    <property type="entry name" value="JOSEPHIN-LIKE PROTEIN"/>
    <property type="match status" value="1"/>
</dbReference>
<evidence type="ECO:0000256" key="1">
    <source>
        <dbReference type="ARBA" id="ARBA00000707"/>
    </source>
</evidence>
<dbReference type="GO" id="GO:0006508">
    <property type="term" value="P:proteolysis"/>
    <property type="evidence" value="ECO:0007669"/>
    <property type="project" value="UniProtKB-KW"/>
</dbReference>
<dbReference type="Gene3D" id="3.90.70.40">
    <property type="match status" value="1"/>
</dbReference>
<dbReference type="OrthoDB" id="422700at2759"/>
<dbReference type="PROSITE" id="PS50957">
    <property type="entry name" value="JOSEPHIN"/>
    <property type="match status" value="1"/>
</dbReference>
<dbReference type="Proteomes" id="UP000625711">
    <property type="component" value="Unassembled WGS sequence"/>
</dbReference>
<feature type="active site" evidence="11">
    <location>
        <position position="123"/>
    </location>
</feature>
<comment type="subcellular location">
    <subcellularLocation>
        <location evidence="2">Cytoplasm</location>
        <location evidence="2">Cytosol</location>
    </subcellularLocation>
</comment>
<dbReference type="InterPro" id="IPR040053">
    <property type="entry name" value="JOSD1/2"/>
</dbReference>
<dbReference type="SMART" id="SM01246">
    <property type="entry name" value="Josephin"/>
    <property type="match status" value="1"/>
</dbReference>
<evidence type="ECO:0000256" key="4">
    <source>
        <dbReference type="ARBA" id="ARBA00022490"/>
    </source>
</evidence>
<dbReference type="EMBL" id="JAACXV010013238">
    <property type="protein sequence ID" value="KAF7273907.1"/>
    <property type="molecule type" value="Genomic_DNA"/>
</dbReference>